<comment type="similarity">
    <text evidence="1 3">Belongs to the 5'-nucleotidase family.</text>
</comment>
<dbReference type="Pfam" id="PF00149">
    <property type="entry name" value="Metallophos"/>
    <property type="match status" value="1"/>
</dbReference>
<dbReference type="PROSITE" id="PS51318">
    <property type="entry name" value="TAT"/>
    <property type="match status" value="1"/>
</dbReference>
<dbReference type="Gene3D" id="3.90.780.10">
    <property type="entry name" value="5'-Nucleotidase, C-terminal domain"/>
    <property type="match status" value="1"/>
</dbReference>
<dbReference type="InterPro" id="IPR006311">
    <property type="entry name" value="TAT_signal"/>
</dbReference>
<dbReference type="InterPro" id="IPR029052">
    <property type="entry name" value="Metallo-depent_PP-like"/>
</dbReference>
<organism evidence="6">
    <name type="scientific">Ruegeria sp. PrR005</name>
    <dbReference type="NCBI Taxonomy" id="2706882"/>
    <lineage>
        <taxon>Bacteria</taxon>
        <taxon>Pseudomonadati</taxon>
        <taxon>Pseudomonadota</taxon>
        <taxon>Alphaproteobacteria</taxon>
        <taxon>Rhodobacterales</taxon>
        <taxon>Roseobacteraceae</taxon>
        <taxon>Ruegeria</taxon>
    </lineage>
</organism>
<name>A0A6B2NQE4_9RHOB</name>
<keyword evidence="3" id="KW-0547">Nucleotide-binding</keyword>
<dbReference type="InterPro" id="IPR036907">
    <property type="entry name" value="5'-Nucleotdase_C_sf"/>
</dbReference>
<dbReference type="EMBL" id="JAAGOX010000016">
    <property type="protein sequence ID" value="NDW45608.1"/>
    <property type="molecule type" value="Genomic_DNA"/>
</dbReference>
<evidence type="ECO:0000256" key="3">
    <source>
        <dbReference type="RuleBase" id="RU362119"/>
    </source>
</evidence>
<proteinExistence type="inferred from homology"/>
<accession>A0A6B2NQE4</accession>
<dbReference type="PROSITE" id="PS00785">
    <property type="entry name" value="5_NUCLEOTIDASE_1"/>
    <property type="match status" value="1"/>
</dbReference>
<evidence type="ECO:0000256" key="1">
    <source>
        <dbReference type="ARBA" id="ARBA00006654"/>
    </source>
</evidence>
<dbReference type="RefSeq" id="WP_164129925.1">
    <property type="nucleotide sequence ID" value="NZ_JAAGOX010000016.1"/>
</dbReference>
<keyword evidence="2" id="KW-0732">Signal</keyword>
<evidence type="ECO:0000313" key="6">
    <source>
        <dbReference type="EMBL" id="NDW45608.1"/>
    </source>
</evidence>
<dbReference type="InterPro" id="IPR006179">
    <property type="entry name" value="5_nucleotidase/apyrase"/>
</dbReference>
<dbReference type="SUPFAM" id="SSF56300">
    <property type="entry name" value="Metallo-dependent phosphatases"/>
    <property type="match status" value="1"/>
</dbReference>
<dbReference type="PANTHER" id="PTHR11575:SF42">
    <property type="entry name" value="SULFUR OXIDATION PROTEIN SOXB"/>
    <property type="match status" value="1"/>
</dbReference>
<dbReference type="InterPro" id="IPR030998">
    <property type="entry name" value="Thiosulf_SoxB"/>
</dbReference>
<evidence type="ECO:0000256" key="2">
    <source>
        <dbReference type="ARBA" id="ARBA00022729"/>
    </source>
</evidence>
<dbReference type="AlphaFoldDB" id="A0A6B2NQE4"/>
<dbReference type="PANTHER" id="PTHR11575">
    <property type="entry name" value="5'-NUCLEOTIDASE-RELATED"/>
    <property type="match status" value="1"/>
</dbReference>
<keyword evidence="3 6" id="KW-0378">Hydrolase</keyword>
<sequence length="567" mass="62440">MISRRDFLQVSMAASALVGASGFGNWSRLAAQQALTQDQLLEFDTFGNLTLIHITDIHAQLMPIYFREPEVNLGIGAAKGQMPHITGADFRRFYGIEDGSPSAYALTYNDFSSLARTYGRVGGMDRVATVVNAIRADRPDALLLDGGDTWHGSYTCFHTEGQDVVNVMNALKPDAMTFHWEFTLGTDRVSELVESLPFAALGQNIFDAEWDEPAELFKPYKFFERGGVKVAVIGQAFPYMPIANPGWMFPEFSFGIREENMQAMVDEVRADGAEVVVVLSHNGFDVDKKMASRVTGIDVILSGHTHDALPEPVVVEKTHVIASGSNGKFVSRVDLDVRDGQMMGLKHKLIPIFSDVIAPDPQVTALINAQREPHIDQLREVIGRTDESSLLYRRGNFNGSWDDLICDALLSEREADIAMSPGVRWGPSILPGQEITREDIWNVTSMSYGAAYRTEMTGEFLHVVLEDVGDNLFNPDPYYQQGGDMVRVGGLGYRIDVSKPQGSRISDMTLLKTGEKIDPAKNYVVAGWASVNEGTEGPQIWDVVENHIRKLGTVSVTPNTSVEVVGA</sequence>
<dbReference type="InterPro" id="IPR006146">
    <property type="entry name" value="5'-Nucleotdase_CS"/>
</dbReference>
<dbReference type="GO" id="GO:0009166">
    <property type="term" value="P:nucleotide catabolic process"/>
    <property type="evidence" value="ECO:0007669"/>
    <property type="project" value="InterPro"/>
</dbReference>
<dbReference type="GO" id="GO:0000166">
    <property type="term" value="F:nucleotide binding"/>
    <property type="evidence" value="ECO:0007669"/>
    <property type="project" value="UniProtKB-KW"/>
</dbReference>
<dbReference type="GO" id="GO:0046872">
    <property type="term" value="F:metal ion binding"/>
    <property type="evidence" value="ECO:0007669"/>
    <property type="project" value="InterPro"/>
</dbReference>
<dbReference type="Gene3D" id="3.60.21.10">
    <property type="match status" value="1"/>
</dbReference>
<comment type="caution">
    <text evidence="6">The sequence shown here is derived from an EMBL/GenBank/DDBJ whole genome shotgun (WGS) entry which is preliminary data.</text>
</comment>
<dbReference type="InterPro" id="IPR004843">
    <property type="entry name" value="Calcineurin-like_PHP"/>
</dbReference>
<dbReference type="Gene3D" id="6.10.140.570">
    <property type="match status" value="1"/>
</dbReference>
<dbReference type="NCBIfam" id="TIGR04486">
    <property type="entry name" value="thiosulf_SoxB"/>
    <property type="match status" value="1"/>
</dbReference>
<dbReference type="PRINTS" id="PR01607">
    <property type="entry name" value="APYRASEFAMLY"/>
</dbReference>
<dbReference type="InterPro" id="IPR041829">
    <property type="entry name" value="SoxB_N"/>
</dbReference>
<dbReference type="GO" id="GO:0016788">
    <property type="term" value="F:hydrolase activity, acting on ester bonds"/>
    <property type="evidence" value="ECO:0007669"/>
    <property type="project" value="InterPro"/>
</dbReference>
<protein>
    <submittedName>
        <fullName evidence="6">Thiosulfohydrolase SoxB</fullName>
    </submittedName>
</protein>
<dbReference type="Pfam" id="PF02872">
    <property type="entry name" value="5_nucleotid_C"/>
    <property type="match status" value="1"/>
</dbReference>
<evidence type="ECO:0000259" key="5">
    <source>
        <dbReference type="Pfam" id="PF02872"/>
    </source>
</evidence>
<dbReference type="GO" id="GO:0030288">
    <property type="term" value="C:outer membrane-bounded periplasmic space"/>
    <property type="evidence" value="ECO:0007669"/>
    <property type="project" value="TreeGrafter"/>
</dbReference>
<feature type="domain" description="Calcineurin-like phosphoesterase" evidence="4">
    <location>
        <begin position="50"/>
        <end position="307"/>
    </location>
</feature>
<gene>
    <name evidence="6" type="primary">soxB</name>
    <name evidence="6" type="ORF">G0P99_11620</name>
</gene>
<feature type="domain" description="5'-Nucleotidase C-terminal" evidence="5">
    <location>
        <begin position="399"/>
        <end position="537"/>
    </location>
</feature>
<dbReference type="SUPFAM" id="SSF55816">
    <property type="entry name" value="5'-nucleotidase (syn. UDP-sugar hydrolase), C-terminal domain"/>
    <property type="match status" value="1"/>
</dbReference>
<dbReference type="CDD" id="cd07411">
    <property type="entry name" value="MPP_SoxB_N"/>
    <property type="match status" value="1"/>
</dbReference>
<dbReference type="InterPro" id="IPR008334">
    <property type="entry name" value="5'-Nucleotdase_C"/>
</dbReference>
<reference evidence="6" key="1">
    <citation type="submission" date="2020-02" db="EMBL/GenBank/DDBJ databases">
        <title>Delineation of the pyrene-degrading pathway in Roseobacter clade bacteria by genomic analysis.</title>
        <authorList>
            <person name="Zhou H."/>
            <person name="Wang H."/>
        </authorList>
    </citation>
    <scope>NUCLEOTIDE SEQUENCE</scope>
    <source>
        <strain evidence="6">PrR005</strain>
    </source>
</reference>
<evidence type="ECO:0000259" key="4">
    <source>
        <dbReference type="Pfam" id="PF00149"/>
    </source>
</evidence>